<keyword evidence="3" id="KW-0966">Cell projection</keyword>
<dbReference type="Gene3D" id="2.30.330.10">
    <property type="entry name" value="SpoA-like"/>
    <property type="match status" value="1"/>
</dbReference>
<sequence>MRRLVRPPAPPAAITPARALRLAATRAAERSISLPLAVLGVSEEEGPLDDLLGRLEDGLMLIALHEDDHPVGLVALDAEARAAVLEVQTLGRVAPAVAEVRVVTAADAALARPFLQALLAEVEAGTAGTVLDGWVRGPALAARLPGPREAAMILSDGLYRIVRLTLDLGAGGRQGLALLLIRLRPPPEPAWAEPPAATVADPVLAAPATLTAVLHRLQLPLAGAEALEVGQVLALPGVTVASVRLEVAGIDLGPARLGQMAGMRALRIEEPLTPGLDELPSLGEGAGPAALPPTVAGWPS</sequence>
<organism evidence="3 4">
    <name type="scientific">Rubellimicrobium roseum</name>
    <dbReference type="NCBI Taxonomy" id="687525"/>
    <lineage>
        <taxon>Bacteria</taxon>
        <taxon>Pseudomonadati</taxon>
        <taxon>Pseudomonadota</taxon>
        <taxon>Alphaproteobacteria</taxon>
        <taxon>Rhodobacterales</taxon>
        <taxon>Roseobacteraceae</taxon>
        <taxon>Rubellimicrobium</taxon>
    </lineage>
</organism>
<keyword evidence="3" id="KW-0282">Flagellum</keyword>
<evidence type="ECO:0000313" key="3">
    <source>
        <dbReference type="EMBL" id="TNC73874.1"/>
    </source>
</evidence>
<feature type="region of interest" description="Disordered" evidence="1">
    <location>
        <begin position="279"/>
        <end position="300"/>
    </location>
</feature>
<keyword evidence="4" id="KW-1185">Reference proteome</keyword>
<keyword evidence="3" id="KW-0969">Cilium</keyword>
<feature type="domain" description="Flagellar motor switch protein FliN-like C-terminal" evidence="2">
    <location>
        <begin position="203"/>
        <end position="272"/>
    </location>
</feature>
<dbReference type="InterPro" id="IPR036429">
    <property type="entry name" value="SpoA-like_sf"/>
</dbReference>
<evidence type="ECO:0000313" key="4">
    <source>
        <dbReference type="Proteomes" id="UP000305709"/>
    </source>
</evidence>
<dbReference type="AlphaFoldDB" id="A0A5C4NGD7"/>
<protein>
    <submittedName>
        <fullName evidence="3">FliM/FliN family flagellar motor switch protein</fullName>
    </submittedName>
</protein>
<reference evidence="3 4" key="1">
    <citation type="submission" date="2019-06" db="EMBL/GenBank/DDBJ databases">
        <authorList>
            <person name="Jiang L."/>
        </authorList>
    </citation>
    <scope>NUCLEOTIDE SEQUENCE [LARGE SCALE GENOMIC DNA]</scope>
    <source>
        <strain evidence="3 4">YIM 48858</strain>
    </source>
</reference>
<dbReference type="EMBL" id="VDFV01000003">
    <property type="protein sequence ID" value="TNC73874.1"/>
    <property type="molecule type" value="Genomic_DNA"/>
</dbReference>
<dbReference type="InterPro" id="IPR001543">
    <property type="entry name" value="FliN-like_C"/>
</dbReference>
<dbReference type="OrthoDB" id="7824563at2"/>
<name>A0A5C4NGD7_9RHOB</name>
<dbReference type="Proteomes" id="UP000305709">
    <property type="component" value="Unassembled WGS sequence"/>
</dbReference>
<dbReference type="SUPFAM" id="SSF101801">
    <property type="entry name" value="Surface presentation of antigens (SPOA)"/>
    <property type="match status" value="1"/>
</dbReference>
<dbReference type="Pfam" id="PF01052">
    <property type="entry name" value="FliMN_C"/>
    <property type="match status" value="1"/>
</dbReference>
<evidence type="ECO:0000256" key="1">
    <source>
        <dbReference type="SAM" id="MobiDB-lite"/>
    </source>
</evidence>
<accession>A0A5C4NGD7</accession>
<proteinExistence type="predicted"/>
<evidence type="ECO:0000259" key="2">
    <source>
        <dbReference type="Pfam" id="PF01052"/>
    </source>
</evidence>
<dbReference type="RefSeq" id="WP_139080558.1">
    <property type="nucleotide sequence ID" value="NZ_VDFV01000003.1"/>
</dbReference>
<gene>
    <name evidence="3" type="ORF">FHG71_05245</name>
</gene>
<comment type="caution">
    <text evidence="3">The sequence shown here is derived from an EMBL/GenBank/DDBJ whole genome shotgun (WGS) entry which is preliminary data.</text>
</comment>